<accession>A0A3P1SCB7</accession>
<evidence type="ECO:0000313" key="11">
    <source>
        <dbReference type="EMBL" id="RRC94706.1"/>
    </source>
</evidence>
<feature type="transmembrane region" description="Helical" evidence="10">
    <location>
        <begin position="6"/>
        <end position="27"/>
    </location>
</feature>
<feature type="transmembrane region" description="Helical" evidence="10">
    <location>
        <begin position="230"/>
        <end position="253"/>
    </location>
</feature>
<dbReference type="SUPFAM" id="SSF81345">
    <property type="entry name" value="ABC transporter involved in vitamin B12 uptake, BtuC"/>
    <property type="match status" value="1"/>
</dbReference>
<feature type="region of interest" description="Disordered" evidence="9">
    <location>
        <begin position="292"/>
        <end position="312"/>
    </location>
</feature>
<dbReference type="PANTHER" id="PTHR30477">
    <property type="entry name" value="ABC-TRANSPORTER METAL-BINDING PROTEIN"/>
    <property type="match status" value="1"/>
</dbReference>
<organism evidence="11 12">
    <name type="scientific">Schaalia canis</name>
    <dbReference type="NCBI Taxonomy" id="100469"/>
    <lineage>
        <taxon>Bacteria</taxon>
        <taxon>Bacillati</taxon>
        <taxon>Actinomycetota</taxon>
        <taxon>Actinomycetes</taxon>
        <taxon>Actinomycetales</taxon>
        <taxon>Actinomycetaceae</taxon>
        <taxon>Schaalia</taxon>
    </lineage>
</organism>
<keyword evidence="5 8" id="KW-0812">Transmembrane</keyword>
<dbReference type="RefSeq" id="WP_124871848.1">
    <property type="nucleotide sequence ID" value="NZ_RQZF01000011.1"/>
</dbReference>
<comment type="caution">
    <text evidence="11">The sequence shown here is derived from an EMBL/GenBank/DDBJ whole genome shotgun (WGS) entry which is preliminary data.</text>
</comment>
<dbReference type="OrthoDB" id="1016457at2"/>
<evidence type="ECO:0000256" key="10">
    <source>
        <dbReference type="SAM" id="Phobius"/>
    </source>
</evidence>
<feature type="transmembrane region" description="Helical" evidence="10">
    <location>
        <begin position="91"/>
        <end position="110"/>
    </location>
</feature>
<evidence type="ECO:0000256" key="4">
    <source>
        <dbReference type="ARBA" id="ARBA00022475"/>
    </source>
</evidence>
<dbReference type="PANTHER" id="PTHR30477:SF8">
    <property type="entry name" value="METAL TRANSPORT SYSTEM MEMBRANE PROTEIN CT_070-RELATED"/>
    <property type="match status" value="1"/>
</dbReference>
<feature type="transmembrane region" description="Helical" evidence="10">
    <location>
        <begin position="59"/>
        <end position="79"/>
    </location>
</feature>
<feature type="transmembrane region" description="Helical" evidence="10">
    <location>
        <begin position="142"/>
        <end position="162"/>
    </location>
</feature>
<dbReference type="GO" id="GO:0043190">
    <property type="term" value="C:ATP-binding cassette (ABC) transporter complex"/>
    <property type="evidence" value="ECO:0007669"/>
    <property type="project" value="InterPro"/>
</dbReference>
<comment type="similarity">
    <text evidence="2 8">Belongs to the ABC-3 integral membrane protein family.</text>
</comment>
<keyword evidence="3 8" id="KW-0813">Transport</keyword>
<gene>
    <name evidence="11" type="ORF">EII11_09095</name>
</gene>
<dbReference type="EMBL" id="RQZF01000011">
    <property type="protein sequence ID" value="RRC94706.1"/>
    <property type="molecule type" value="Genomic_DNA"/>
</dbReference>
<protein>
    <submittedName>
        <fullName evidence="11">Metal ABC transporter permease</fullName>
    </submittedName>
</protein>
<dbReference type="GO" id="GO:0055085">
    <property type="term" value="P:transmembrane transport"/>
    <property type="evidence" value="ECO:0007669"/>
    <property type="project" value="InterPro"/>
</dbReference>
<evidence type="ECO:0000313" key="12">
    <source>
        <dbReference type="Proteomes" id="UP000280444"/>
    </source>
</evidence>
<evidence type="ECO:0000256" key="3">
    <source>
        <dbReference type="ARBA" id="ARBA00022448"/>
    </source>
</evidence>
<dbReference type="Pfam" id="PF00950">
    <property type="entry name" value="ABC-3"/>
    <property type="match status" value="1"/>
</dbReference>
<evidence type="ECO:0000256" key="2">
    <source>
        <dbReference type="ARBA" id="ARBA00008034"/>
    </source>
</evidence>
<feature type="transmembrane region" description="Helical" evidence="10">
    <location>
        <begin position="201"/>
        <end position="223"/>
    </location>
</feature>
<dbReference type="AlphaFoldDB" id="A0A3P1SCB7"/>
<comment type="subcellular location">
    <subcellularLocation>
        <location evidence="1 8">Cell membrane</location>
        <topology evidence="1 8">Multi-pass membrane protein</topology>
    </subcellularLocation>
</comment>
<keyword evidence="4" id="KW-1003">Cell membrane</keyword>
<evidence type="ECO:0000256" key="6">
    <source>
        <dbReference type="ARBA" id="ARBA00022989"/>
    </source>
</evidence>
<keyword evidence="6 10" id="KW-1133">Transmembrane helix</keyword>
<evidence type="ECO:0000256" key="8">
    <source>
        <dbReference type="RuleBase" id="RU003943"/>
    </source>
</evidence>
<dbReference type="Proteomes" id="UP000280444">
    <property type="component" value="Unassembled WGS sequence"/>
</dbReference>
<keyword evidence="12" id="KW-1185">Reference proteome</keyword>
<feature type="transmembrane region" description="Helical" evidence="10">
    <location>
        <begin position="259"/>
        <end position="278"/>
    </location>
</feature>
<dbReference type="Gene3D" id="1.10.3470.10">
    <property type="entry name" value="ABC transporter involved in vitamin B12 uptake, BtuC"/>
    <property type="match status" value="1"/>
</dbReference>
<dbReference type="InterPro" id="IPR037294">
    <property type="entry name" value="ABC_BtuC-like"/>
</dbReference>
<proteinExistence type="inferred from homology"/>
<keyword evidence="7 10" id="KW-0472">Membrane</keyword>
<sequence length="312" mass="32464">MTPYAIGVMILMVLTAVTCALPGAFLVTSRQSMLVDAMSHAAFPGIVLAALIWPIGSPYLIVGAALLALVVVIAAEAVAHTGLVSRDAAQGLLFPGLFSVGVVLVSTKFAHLHLHEDAVLVGDPNIVAVTHLTVAGIDIGPSYAYVMLAVLGLNALFLALTHRQLSVVVFDADYARTIGLPVRGLRMAAMVLVAITLTASFYAAGAVLVIAFVVVPAATASLFARSFPGVIWGSVGIAITVTVPVFLATYYSARPTSSWTAWAFGVVFVVAALAHYGARKLHHARLRQGVESPAHSDAEGALMPTASEEKSV</sequence>
<evidence type="ECO:0000256" key="9">
    <source>
        <dbReference type="SAM" id="MobiDB-lite"/>
    </source>
</evidence>
<reference evidence="11 12" key="1">
    <citation type="submission" date="2018-11" db="EMBL/GenBank/DDBJ databases">
        <title>Genomes From Bacteria Associated with the Canine Oral Cavity: a Test Case for Automated Genome-Based Taxonomic Assignment.</title>
        <authorList>
            <person name="Coil D.A."/>
            <person name="Jospin G."/>
            <person name="Darling A.E."/>
            <person name="Wallis C."/>
            <person name="Davis I.J."/>
            <person name="Harris S."/>
            <person name="Eisen J.A."/>
            <person name="Holcombe L.J."/>
            <person name="O'Flynn C."/>
        </authorList>
    </citation>
    <scope>NUCLEOTIDE SEQUENCE [LARGE SCALE GENOMIC DNA]</scope>
    <source>
        <strain evidence="11 12">OH770</strain>
    </source>
</reference>
<dbReference type="InterPro" id="IPR001626">
    <property type="entry name" value="ABC_TroCD"/>
</dbReference>
<feature type="transmembrane region" description="Helical" evidence="10">
    <location>
        <begin position="34"/>
        <end position="53"/>
    </location>
</feature>
<evidence type="ECO:0000256" key="5">
    <source>
        <dbReference type="ARBA" id="ARBA00022692"/>
    </source>
</evidence>
<dbReference type="GO" id="GO:0010043">
    <property type="term" value="P:response to zinc ion"/>
    <property type="evidence" value="ECO:0007669"/>
    <property type="project" value="TreeGrafter"/>
</dbReference>
<name>A0A3P1SCB7_9ACTO</name>
<evidence type="ECO:0000256" key="7">
    <source>
        <dbReference type="ARBA" id="ARBA00023136"/>
    </source>
</evidence>
<evidence type="ECO:0000256" key="1">
    <source>
        <dbReference type="ARBA" id="ARBA00004651"/>
    </source>
</evidence>